<evidence type="ECO:0000313" key="11">
    <source>
        <dbReference type="Proteomes" id="UP000548582"/>
    </source>
</evidence>
<dbReference type="GO" id="GO:0046872">
    <property type="term" value="F:metal ion binding"/>
    <property type="evidence" value="ECO:0007669"/>
    <property type="project" value="UniProtKB-KW"/>
</dbReference>
<evidence type="ECO:0000256" key="4">
    <source>
        <dbReference type="ARBA" id="ARBA00022982"/>
    </source>
</evidence>
<dbReference type="AlphaFoldDB" id="A0A848EJ45"/>
<dbReference type="PANTHER" id="PTHR37424">
    <property type="entry name" value="BACTERIOFERRITIN-ASSOCIATED FERREDOXIN"/>
    <property type="match status" value="1"/>
</dbReference>
<dbReference type="Pfam" id="PF04324">
    <property type="entry name" value="Fer2_BFD"/>
    <property type="match status" value="1"/>
</dbReference>
<evidence type="ECO:0000256" key="6">
    <source>
        <dbReference type="ARBA" id="ARBA00023014"/>
    </source>
</evidence>
<dbReference type="EMBL" id="JABBKX010000009">
    <property type="protein sequence ID" value="NMJ43729.1"/>
    <property type="molecule type" value="Genomic_DNA"/>
</dbReference>
<keyword evidence="5" id="KW-0408">Iron</keyword>
<evidence type="ECO:0000256" key="5">
    <source>
        <dbReference type="ARBA" id="ARBA00023004"/>
    </source>
</evidence>
<name>A0A848EJ45_9PROT</name>
<gene>
    <name evidence="10" type="ORF">GWK16_20950</name>
</gene>
<accession>A0A848EJ45</accession>
<keyword evidence="6" id="KW-0411">Iron-sulfur</keyword>
<keyword evidence="11" id="KW-1185">Reference proteome</keyword>
<evidence type="ECO:0000256" key="8">
    <source>
        <dbReference type="ARBA" id="ARBA00046332"/>
    </source>
</evidence>
<comment type="caution">
    <text evidence="10">The sequence shown here is derived from an EMBL/GenBank/DDBJ whole genome shotgun (WGS) entry which is preliminary data.</text>
</comment>
<evidence type="ECO:0000256" key="3">
    <source>
        <dbReference type="ARBA" id="ARBA00022723"/>
    </source>
</evidence>
<comment type="similarity">
    <text evidence="8">Belongs to the Bfd family.</text>
</comment>
<evidence type="ECO:0000256" key="1">
    <source>
        <dbReference type="ARBA" id="ARBA00022448"/>
    </source>
</evidence>
<dbReference type="GO" id="GO:0051537">
    <property type="term" value="F:2 iron, 2 sulfur cluster binding"/>
    <property type="evidence" value="ECO:0007669"/>
    <property type="project" value="UniProtKB-KW"/>
</dbReference>
<keyword evidence="3" id="KW-0479">Metal-binding</keyword>
<dbReference type="PANTHER" id="PTHR37424:SF1">
    <property type="entry name" value="BACTERIOFERRITIN-ASSOCIATED FERREDOXIN"/>
    <property type="match status" value="1"/>
</dbReference>
<evidence type="ECO:0000259" key="9">
    <source>
        <dbReference type="Pfam" id="PF04324"/>
    </source>
</evidence>
<dbReference type="Gene3D" id="1.10.10.1100">
    <property type="entry name" value="BFD-like [2Fe-2S]-binding domain"/>
    <property type="match status" value="1"/>
</dbReference>
<dbReference type="InterPro" id="IPR041854">
    <property type="entry name" value="BFD-like_2Fe2S-bd_dom_sf"/>
</dbReference>
<sequence>MVVCHCNRLTDAQIAAAIAAGASRPAEVYEGCGCGAQCGCCCKTIVELLRSAPGTVARS</sequence>
<dbReference type="Proteomes" id="UP000548582">
    <property type="component" value="Unassembled WGS sequence"/>
</dbReference>
<keyword evidence="2" id="KW-0001">2Fe-2S</keyword>
<organism evidence="10 11">
    <name type="scientific">Neoroseomonas marina</name>
    <dbReference type="NCBI Taxonomy" id="1232220"/>
    <lineage>
        <taxon>Bacteria</taxon>
        <taxon>Pseudomonadati</taxon>
        <taxon>Pseudomonadota</taxon>
        <taxon>Alphaproteobacteria</taxon>
        <taxon>Acetobacterales</taxon>
        <taxon>Acetobacteraceae</taxon>
        <taxon>Neoroseomonas</taxon>
    </lineage>
</organism>
<dbReference type="InterPro" id="IPR007419">
    <property type="entry name" value="BFD-like_2Fe2S-bd_dom"/>
</dbReference>
<proteinExistence type="inferred from homology"/>
<keyword evidence="1" id="KW-0813">Transport</keyword>
<protein>
    <recommendedName>
        <fullName evidence="7">Bacterioferritin-associated ferredoxin</fullName>
    </recommendedName>
</protein>
<evidence type="ECO:0000313" key="10">
    <source>
        <dbReference type="EMBL" id="NMJ43729.1"/>
    </source>
</evidence>
<reference evidence="10 11" key="1">
    <citation type="submission" date="2020-03" db="EMBL/GenBank/DDBJ databases">
        <authorList>
            <person name="Sun Q."/>
        </authorList>
    </citation>
    <scope>NUCLEOTIDE SEQUENCE [LARGE SCALE GENOMIC DNA]</scope>
    <source>
        <strain evidence="10 11">JC162</strain>
    </source>
</reference>
<feature type="domain" description="BFD-like [2Fe-2S]-binding" evidence="9">
    <location>
        <begin position="2"/>
        <end position="50"/>
    </location>
</feature>
<dbReference type="InterPro" id="IPR052371">
    <property type="entry name" value="BFD-associated_ferredoxin"/>
</dbReference>
<dbReference type="RefSeq" id="WP_170055923.1">
    <property type="nucleotide sequence ID" value="NZ_JABBKX010000009.1"/>
</dbReference>
<keyword evidence="4" id="KW-0249">Electron transport</keyword>
<evidence type="ECO:0000256" key="2">
    <source>
        <dbReference type="ARBA" id="ARBA00022714"/>
    </source>
</evidence>
<evidence type="ECO:0000256" key="7">
    <source>
        <dbReference type="ARBA" id="ARBA00039386"/>
    </source>
</evidence>